<comment type="caution">
    <text evidence="2">The sequence shown here is derived from an EMBL/GenBank/DDBJ whole genome shotgun (WGS) entry which is preliminary data.</text>
</comment>
<gene>
    <name evidence="2" type="ORF">JF886_01415</name>
</gene>
<feature type="transmembrane region" description="Helical" evidence="1">
    <location>
        <begin position="46"/>
        <end position="66"/>
    </location>
</feature>
<accession>A0A934JTA6</accession>
<dbReference type="AlphaFoldDB" id="A0A934JTA6"/>
<organism evidence="2 3">
    <name type="scientific">Candidatus Aeolococcus gillhamiae</name>
    <dbReference type="NCBI Taxonomy" id="3127015"/>
    <lineage>
        <taxon>Bacteria</taxon>
        <taxon>Bacillati</taxon>
        <taxon>Candidatus Dormiibacterota</taxon>
        <taxon>Candidatus Dormibacteria</taxon>
        <taxon>Candidatus Aeolococcales</taxon>
        <taxon>Candidatus Aeolococcaceae</taxon>
        <taxon>Candidatus Aeolococcus</taxon>
    </lineage>
</organism>
<keyword evidence="1" id="KW-1133">Transmembrane helix</keyword>
<dbReference type="RefSeq" id="WP_337308869.1">
    <property type="nucleotide sequence ID" value="NZ_JAEKNS010000021.1"/>
</dbReference>
<keyword evidence="1" id="KW-0472">Membrane</keyword>
<protein>
    <submittedName>
        <fullName evidence="2">Uncharacterized protein</fullName>
    </submittedName>
</protein>
<name>A0A934JTA6_9BACT</name>
<dbReference type="EMBL" id="JAEKNS010000021">
    <property type="protein sequence ID" value="MBJ7593514.1"/>
    <property type="molecule type" value="Genomic_DNA"/>
</dbReference>
<evidence type="ECO:0000256" key="1">
    <source>
        <dbReference type="SAM" id="Phobius"/>
    </source>
</evidence>
<keyword evidence="1" id="KW-0812">Transmembrane</keyword>
<reference evidence="2 3" key="1">
    <citation type="submission" date="2020-10" db="EMBL/GenBank/DDBJ databases">
        <title>Ca. Dormibacterota MAGs.</title>
        <authorList>
            <person name="Montgomery K."/>
        </authorList>
    </citation>
    <scope>NUCLEOTIDE SEQUENCE [LARGE SCALE GENOMIC DNA]</scope>
    <source>
        <strain evidence="2">SC8812_S17_18</strain>
    </source>
</reference>
<evidence type="ECO:0000313" key="2">
    <source>
        <dbReference type="EMBL" id="MBJ7593514.1"/>
    </source>
</evidence>
<dbReference type="Proteomes" id="UP000606991">
    <property type="component" value="Unassembled WGS sequence"/>
</dbReference>
<sequence>MPKAARHPILYDVERWRKYRTWLLLPATVFALTSVFLTALKPTSGGAVGYAVVAASLFAVATSLWLRQRFTYLVREDDRLVVRSMAASRRLGSEDIDRARLIRLSAVFNRPERRRLLPRPTDRWLATEAISLRLRDGVDLRALRRVVGQRCVVDDLLVVPVADAGGLLAEVVRHVSPPPPVAPSGGRRRRARRR</sequence>
<feature type="transmembrane region" description="Helical" evidence="1">
    <location>
        <begin position="21"/>
        <end position="40"/>
    </location>
</feature>
<proteinExistence type="predicted"/>
<evidence type="ECO:0000313" key="3">
    <source>
        <dbReference type="Proteomes" id="UP000606991"/>
    </source>
</evidence>